<evidence type="ECO:0000313" key="3">
    <source>
        <dbReference type="EMBL" id="VDK68263.1"/>
    </source>
</evidence>
<gene>
    <name evidence="3" type="ORF">CGOC_LOCUS6402</name>
</gene>
<evidence type="ECO:0000259" key="2">
    <source>
        <dbReference type="Pfam" id="PF13843"/>
    </source>
</evidence>
<dbReference type="InterPro" id="IPR029526">
    <property type="entry name" value="PGBD"/>
</dbReference>
<feature type="compositionally biased region" description="Basic residues" evidence="1">
    <location>
        <begin position="180"/>
        <end position="192"/>
    </location>
</feature>
<proteinExistence type="predicted"/>
<dbReference type="OrthoDB" id="5862982at2759"/>
<dbReference type="Proteomes" id="UP000271889">
    <property type="component" value="Unassembled WGS sequence"/>
</dbReference>
<dbReference type="PANTHER" id="PTHR46599">
    <property type="entry name" value="PIGGYBAC TRANSPOSABLE ELEMENT-DERIVED PROTEIN 4"/>
    <property type="match status" value="1"/>
</dbReference>
<dbReference type="PANTHER" id="PTHR46599:SF3">
    <property type="entry name" value="PIGGYBAC TRANSPOSABLE ELEMENT-DERIVED PROTEIN 4"/>
    <property type="match status" value="1"/>
</dbReference>
<reference evidence="3 4" key="1">
    <citation type="submission" date="2018-11" db="EMBL/GenBank/DDBJ databases">
        <authorList>
            <consortium name="Pathogen Informatics"/>
        </authorList>
    </citation>
    <scope>NUCLEOTIDE SEQUENCE [LARGE SCALE GENOMIC DNA]</scope>
</reference>
<protein>
    <recommendedName>
        <fullName evidence="2">PiggyBac transposable element-derived protein domain-containing protein</fullName>
    </recommendedName>
</protein>
<sequence length="198" mass="22796">MGNLLDCGRILYTDNFYTSIPLAKTLLSHQTHLVGTLRKNRRGLPREVISRKLKKGQVVAQQRSDGILVLKWRDKRDVLMLSTMHKADFSDGKPRVISDYNAGKTFIDISDQMAAYGPFVRKTNRWYLRIFFHAVCQIAVVNAWNLYKMHTGKSIKIINFRRQIVSSILKPASDPSTSVRSKHFDRARKNRTQTKASM</sequence>
<accession>A0A3P6SFF4</accession>
<dbReference type="Pfam" id="PF13843">
    <property type="entry name" value="DDE_Tnp_1_7"/>
    <property type="match status" value="1"/>
</dbReference>
<dbReference type="EMBL" id="UYRV01020826">
    <property type="protein sequence ID" value="VDK68263.1"/>
    <property type="molecule type" value="Genomic_DNA"/>
</dbReference>
<evidence type="ECO:0000256" key="1">
    <source>
        <dbReference type="SAM" id="MobiDB-lite"/>
    </source>
</evidence>
<evidence type="ECO:0000313" key="4">
    <source>
        <dbReference type="Proteomes" id="UP000271889"/>
    </source>
</evidence>
<keyword evidence="4" id="KW-1185">Reference proteome</keyword>
<feature type="domain" description="PiggyBac transposable element-derived protein" evidence="2">
    <location>
        <begin position="4"/>
        <end position="144"/>
    </location>
</feature>
<dbReference type="AlphaFoldDB" id="A0A3P6SFF4"/>
<organism evidence="3 4">
    <name type="scientific">Cylicostephanus goldi</name>
    <name type="common">Nematode worm</name>
    <dbReference type="NCBI Taxonomy" id="71465"/>
    <lineage>
        <taxon>Eukaryota</taxon>
        <taxon>Metazoa</taxon>
        <taxon>Ecdysozoa</taxon>
        <taxon>Nematoda</taxon>
        <taxon>Chromadorea</taxon>
        <taxon>Rhabditida</taxon>
        <taxon>Rhabditina</taxon>
        <taxon>Rhabditomorpha</taxon>
        <taxon>Strongyloidea</taxon>
        <taxon>Strongylidae</taxon>
        <taxon>Cylicostephanus</taxon>
    </lineage>
</organism>
<feature type="region of interest" description="Disordered" evidence="1">
    <location>
        <begin position="171"/>
        <end position="198"/>
    </location>
</feature>
<name>A0A3P6SFF4_CYLGO</name>